<dbReference type="InterPro" id="IPR014810">
    <property type="entry name" value="Fcf2_C"/>
</dbReference>
<evidence type="ECO:0000256" key="2">
    <source>
        <dbReference type="ARBA" id="ARBA00023242"/>
    </source>
</evidence>
<evidence type="ECO:0000259" key="4">
    <source>
        <dbReference type="Pfam" id="PF08698"/>
    </source>
</evidence>
<dbReference type="InterPro" id="IPR039883">
    <property type="entry name" value="Fcf2/DNTTIP2"/>
</dbReference>
<name>A0A8H3FHV5_9LECA</name>
<protein>
    <recommendedName>
        <fullName evidence="4">Fcf2 pre-rRNA processing C-terminal domain-containing protein</fullName>
    </recommendedName>
</protein>
<comment type="subcellular location">
    <subcellularLocation>
        <location evidence="1">Nucleus</location>
        <location evidence="1">Nucleolus</location>
    </subcellularLocation>
</comment>
<feature type="domain" description="Fcf2 pre-rRNA processing C-terminal" evidence="4">
    <location>
        <begin position="101"/>
        <end position="195"/>
    </location>
</feature>
<dbReference type="PANTHER" id="PTHR21686">
    <property type="entry name" value="DEOXYNUCLEOTIDYLTRANSFERASE TERMINAL-INTERACTING PROTEIN 2"/>
    <property type="match status" value="1"/>
</dbReference>
<feature type="compositionally biased region" description="Basic residues" evidence="3">
    <location>
        <begin position="202"/>
        <end position="221"/>
    </location>
</feature>
<accession>A0A8H3FHV5</accession>
<keyword evidence="6" id="KW-1185">Reference proteome</keyword>
<sequence length="221" mass="25242">MAVPEQLAVVEELEALDIKIEQLLAIASARKVGDKPIKDLIPRLPKLATKDTFTKPYITQSRGVSQADVARLIPQDMKKTSEIRRVEDPVQIKLDKEKARKATAGPEWYNLPKTNLTPELKKDLRLLHMRNVLDPKRHFKSQSKKFKVPEFSQIGTIIQGPTEFYSARIAKKDRSQSLAAGLLTDKASRNRFKSKYGDIQKMKRSGKKAFYKKQQAKRKKS</sequence>
<gene>
    <name evidence="5" type="ORF">GOMPHAMPRED_003892</name>
</gene>
<keyword evidence="2" id="KW-0539">Nucleus</keyword>
<dbReference type="EMBL" id="CAJPDQ010000023">
    <property type="protein sequence ID" value="CAF9925452.1"/>
    <property type="molecule type" value="Genomic_DNA"/>
</dbReference>
<proteinExistence type="predicted"/>
<organism evidence="5 6">
    <name type="scientific">Gomphillus americanus</name>
    <dbReference type="NCBI Taxonomy" id="1940652"/>
    <lineage>
        <taxon>Eukaryota</taxon>
        <taxon>Fungi</taxon>
        <taxon>Dikarya</taxon>
        <taxon>Ascomycota</taxon>
        <taxon>Pezizomycotina</taxon>
        <taxon>Lecanoromycetes</taxon>
        <taxon>OSLEUM clade</taxon>
        <taxon>Ostropomycetidae</taxon>
        <taxon>Ostropales</taxon>
        <taxon>Graphidaceae</taxon>
        <taxon>Gomphilloideae</taxon>
        <taxon>Gomphillus</taxon>
    </lineage>
</organism>
<dbReference type="AlphaFoldDB" id="A0A8H3FHV5"/>
<dbReference type="GO" id="GO:0003723">
    <property type="term" value="F:RNA binding"/>
    <property type="evidence" value="ECO:0007669"/>
    <property type="project" value="TreeGrafter"/>
</dbReference>
<feature type="region of interest" description="Disordered" evidence="3">
    <location>
        <begin position="194"/>
        <end position="221"/>
    </location>
</feature>
<dbReference type="GO" id="GO:0005730">
    <property type="term" value="C:nucleolus"/>
    <property type="evidence" value="ECO:0007669"/>
    <property type="project" value="UniProtKB-SubCell"/>
</dbReference>
<evidence type="ECO:0000313" key="5">
    <source>
        <dbReference type="EMBL" id="CAF9925452.1"/>
    </source>
</evidence>
<dbReference type="Pfam" id="PF08698">
    <property type="entry name" value="Fcf2"/>
    <property type="match status" value="1"/>
</dbReference>
<evidence type="ECO:0000256" key="3">
    <source>
        <dbReference type="SAM" id="MobiDB-lite"/>
    </source>
</evidence>
<dbReference type="OrthoDB" id="427886at2759"/>
<dbReference type="GO" id="GO:0006396">
    <property type="term" value="P:RNA processing"/>
    <property type="evidence" value="ECO:0007669"/>
    <property type="project" value="TreeGrafter"/>
</dbReference>
<evidence type="ECO:0000256" key="1">
    <source>
        <dbReference type="ARBA" id="ARBA00004604"/>
    </source>
</evidence>
<reference evidence="5" key="1">
    <citation type="submission" date="2021-03" db="EMBL/GenBank/DDBJ databases">
        <authorList>
            <person name="Tagirdzhanova G."/>
        </authorList>
    </citation>
    <scope>NUCLEOTIDE SEQUENCE</scope>
</reference>
<dbReference type="Proteomes" id="UP000664169">
    <property type="component" value="Unassembled WGS sequence"/>
</dbReference>
<dbReference type="PANTHER" id="PTHR21686:SF12">
    <property type="entry name" value="DEOXYNUCLEOTIDYLTRANSFERASE TERMINAL-INTERACTING PROTEIN 2"/>
    <property type="match status" value="1"/>
</dbReference>
<evidence type="ECO:0000313" key="6">
    <source>
        <dbReference type="Proteomes" id="UP000664169"/>
    </source>
</evidence>
<comment type="caution">
    <text evidence="5">The sequence shown here is derived from an EMBL/GenBank/DDBJ whole genome shotgun (WGS) entry which is preliminary data.</text>
</comment>